<protein>
    <submittedName>
        <fullName evidence="1">Uncharacterized protein</fullName>
    </submittedName>
</protein>
<comment type="caution">
    <text evidence="1">The sequence shown here is derived from an EMBL/GenBank/DDBJ whole genome shotgun (WGS) entry which is preliminary data.</text>
</comment>
<evidence type="ECO:0000313" key="2">
    <source>
        <dbReference type="Proteomes" id="UP000283442"/>
    </source>
</evidence>
<evidence type="ECO:0000313" key="1">
    <source>
        <dbReference type="EMBL" id="RHF51478.1"/>
    </source>
</evidence>
<gene>
    <name evidence="1" type="ORF">DW674_06855</name>
</gene>
<dbReference type="Proteomes" id="UP000283442">
    <property type="component" value="Unassembled WGS sequence"/>
</dbReference>
<reference evidence="1 2" key="1">
    <citation type="submission" date="2018-08" db="EMBL/GenBank/DDBJ databases">
        <title>A genome reference for cultivated species of the human gut microbiota.</title>
        <authorList>
            <person name="Zou Y."/>
            <person name="Xue W."/>
            <person name="Luo G."/>
        </authorList>
    </citation>
    <scope>NUCLEOTIDE SEQUENCE [LARGE SCALE GENOMIC DNA]</scope>
    <source>
        <strain evidence="1 2">AM25-21AC</strain>
    </source>
</reference>
<dbReference type="RefSeq" id="WP_118176108.1">
    <property type="nucleotide sequence ID" value="NZ_JAQEAO010000001.1"/>
</dbReference>
<dbReference type="EMBL" id="QRHE01000006">
    <property type="protein sequence ID" value="RHF51478.1"/>
    <property type="molecule type" value="Genomic_DNA"/>
</dbReference>
<name>A0A414NWG6_9FIRM</name>
<proteinExistence type="predicted"/>
<dbReference type="AlphaFoldDB" id="A0A414NWG6"/>
<sequence length="453" mass="50402">MATAVAKGAYYTWDSANFTWDATQSVHAWDDMAPLVYTRDDAEAFGLRDGRTSTAGKVVMDVIRLADTRIWSDMLGLKREHVGVHETYWDYISYILHIIESARVIESSYRAVDIPKREGIKIVRASHSEIMESAREQLGILDTSLRAAFAKLARESTEVEDARDAAVTHMSYDEVAAGDGLTISLGKMTSEQLGILDTALRAAAFRRTWDESAQLDDNEDNHVTANKFEEVQTTDSRSADIYQPEEEAVGIADRQTHRARTFRTFDEKANVGEHMRRDLGGGYSETVAVDDRFLRALNGIIEEITLKKGGMTAADFQQLVNQPTGYERFIPYIVGEYEYQKALVRLAVTPGSLGAEPAVYNVVVHVDIDDTVDRGTTTITDTSAATTVHFSKHYYTRPEVTVTLRGGSTADGIITPNVTEIDKDDDGYYFKVELLKSDGTRAKGTITWQSVGY</sequence>
<accession>A0A414NWG6</accession>
<dbReference type="OrthoDB" id="1674729at2"/>
<organism evidence="1 2">
    <name type="scientific">Mitsuokella multacida</name>
    <dbReference type="NCBI Taxonomy" id="52226"/>
    <lineage>
        <taxon>Bacteria</taxon>
        <taxon>Bacillati</taxon>
        <taxon>Bacillota</taxon>
        <taxon>Negativicutes</taxon>
        <taxon>Selenomonadales</taxon>
        <taxon>Selenomonadaceae</taxon>
        <taxon>Mitsuokella</taxon>
    </lineage>
</organism>